<evidence type="ECO:0000256" key="2">
    <source>
        <dbReference type="ARBA" id="ARBA00022771"/>
    </source>
</evidence>
<evidence type="ECO:0000313" key="7">
    <source>
        <dbReference type="EMBL" id="CAH0365818.1"/>
    </source>
</evidence>
<evidence type="ECO:0000313" key="8">
    <source>
        <dbReference type="Proteomes" id="UP000789595"/>
    </source>
</evidence>
<evidence type="ECO:0000256" key="3">
    <source>
        <dbReference type="ARBA" id="ARBA00022833"/>
    </source>
</evidence>
<dbReference type="GO" id="GO:0000981">
    <property type="term" value="F:DNA-binding transcription factor activity, RNA polymerase II-specific"/>
    <property type="evidence" value="ECO:0007669"/>
    <property type="project" value="TreeGrafter"/>
</dbReference>
<dbReference type="PANTHER" id="PTHR10237">
    <property type="entry name" value="DEFORMED EPIDERMAL AUTOREGULATORY FACTOR 1 HOMOLOG SUPPRESSIN"/>
    <property type="match status" value="1"/>
</dbReference>
<dbReference type="GO" id="GO:0005634">
    <property type="term" value="C:nucleus"/>
    <property type="evidence" value="ECO:0007669"/>
    <property type="project" value="TreeGrafter"/>
</dbReference>
<dbReference type="PROSITE" id="PS50865">
    <property type="entry name" value="ZF_MYND_2"/>
    <property type="match status" value="2"/>
</dbReference>
<dbReference type="Proteomes" id="UP000789595">
    <property type="component" value="Unassembled WGS sequence"/>
</dbReference>
<dbReference type="Gene3D" id="6.10.140.2220">
    <property type="match status" value="2"/>
</dbReference>
<gene>
    <name evidence="7" type="ORF">PECAL_1P22750</name>
</gene>
<dbReference type="EMBL" id="CAKKNE010000001">
    <property type="protein sequence ID" value="CAH0365818.1"/>
    <property type="molecule type" value="Genomic_DNA"/>
</dbReference>
<evidence type="ECO:0000256" key="5">
    <source>
        <dbReference type="SAM" id="MobiDB-lite"/>
    </source>
</evidence>
<keyword evidence="8" id="KW-1185">Reference proteome</keyword>
<feature type="domain" description="MYND-type" evidence="6">
    <location>
        <begin position="300"/>
        <end position="337"/>
    </location>
</feature>
<feature type="domain" description="MYND-type" evidence="6">
    <location>
        <begin position="529"/>
        <end position="573"/>
    </location>
</feature>
<keyword evidence="2 4" id="KW-0863">Zinc-finger</keyword>
<evidence type="ECO:0000259" key="6">
    <source>
        <dbReference type="PROSITE" id="PS50865"/>
    </source>
</evidence>
<dbReference type="AlphaFoldDB" id="A0A8J2S6Y9"/>
<keyword evidence="1" id="KW-0479">Metal-binding</keyword>
<proteinExistence type="predicted"/>
<dbReference type="InterPro" id="IPR002893">
    <property type="entry name" value="Znf_MYND"/>
</dbReference>
<sequence length="739" mass="82285">MQQAEVEAARRALAIFQQRSPDIDPEVWTVIHCRLQDDAASAASEPTKICSAGCGLAENARMFSKKQWSARAVRRCVACVKACVEPKLCTHGKGAFDCAACIAIVKREAEAEAEVAAAERRRAEPACVLEAAVHVEPEQHDANKKYTEAVVVAAKTCAEDVKGQTCYICTQAVHWRTKEGLVRACACGDRERYVSGVPTGATGVVHISCLVEQAKILIEDAEERDLGANAFSERWSRWSHCSLCEQAYHGVVRRALSWACWKTYVGRPEADVTRRLAMTLFGNGSGDFDPTDTDDLRPVCANCGRDNASKTCGRCMAQAYCSTECQRADWKRHKSSCQSVELEDREESNASEPPADAAEVEKYPSRSGLEKSDLFQAIHKAVIASADSPSLRLADSPVFLEFTKAVAAHTQYALNADRGNLMQRLAHDILVHTPEQQMLDTIKSAGWVPSEERALFLKQYRFILELRANSEQVTKSKQEMDKVKKIMAQYLARENRETKNSWVKKLVEDAGRAYERHRRQNQRVERRKCDVCERQDLTSAPRFMMCAGCGKRRYCSGICQEKDWRENGHKMTCAPISDFACRVTGGCPVSERGYCDFCAETFCLDCEDDLRRCDDCGLYSCGSQEAHKFGPIDRICPRIWGCEACGKYYCPRCQVVETCVICDMDFCDFCGSNCSICNDPICDKCCDAREAKGLANLCAQCADVSGWELVDGRWVKRPRADDAVHDALADRVGALEAKP</sequence>
<dbReference type="SUPFAM" id="SSF144232">
    <property type="entry name" value="HIT/MYND zinc finger-like"/>
    <property type="match status" value="2"/>
</dbReference>
<evidence type="ECO:0000256" key="1">
    <source>
        <dbReference type="ARBA" id="ARBA00022723"/>
    </source>
</evidence>
<dbReference type="PANTHER" id="PTHR10237:SF14">
    <property type="entry name" value="MYND-TYPE DOMAIN-CONTAINING PROTEIN"/>
    <property type="match status" value="1"/>
</dbReference>
<name>A0A8J2S6Y9_9STRA</name>
<dbReference type="GO" id="GO:0008270">
    <property type="term" value="F:zinc ion binding"/>
    <property type="evidence" value="ECO:0007669"/>
    <property type="project" value="UniProtKB-KW"/>
</dbReference>
<reference evidence="7" key="1">
    <citation type="submission" date="2021-11" db="EMBL/GenBank/DDBJ databases">
        <authorList>
            <consortium name="Genoscope - CEA"/>
            <person name="William W."/>
        </authorList>
    </citation>
    <scope>NUCLEOTIDE SEQUENCE</scope>
</reference>
<dbReference type="OrthoDB" id="237374at2759"/>
<accession>A0A8J2S6Y9</accession>
<dbReference type="Pfam" id="PF01753">
    <property type="entry name" value="zf-MYND"/>
    <property type="match status" value="2"/>
</dbReference>
<feature type="region of interest" description="Disordered" evidence="5">
    <location>
        <begin position="341"/>
        <end position="363"/>
    </location>
</feature>
<dbReference type="InterPro" id="IPR024119">
    <property type="entry name" value="TF_DEAF-1"/>
</dbReference>
<protein>
    <recommendedName>
        <fullName evidence="6">MYND-type domain-containing protein</fullName>
    </recommendedName>
</protein>
<keyword evidence="3" id="KW-0862">Zinc</keyword>
<comment type="caution">
    <text evidence="7">The sequence shown here is derived from an EMBL/GenBank/DDBJ whole genome shotgun (WGS) entry which is preliminary data.</text>
</comment>
<organism evidence="7 8">
    <name type="scientific">Pelagomonas calceolata</name>
    <dbReference type="NCBI Taxonomy" id="35677"/>
    <lineage>
        <taxon>Eukaryota</taxon>
        <taxon>Sar</taxon>
        <taxon>Stramenopiles</taxon>
        <taxon>Ochrophyta</taxon>
        <taxon>Pelagophyceae</taxon>
        <taxon>Pelagomonadales</taxon>
        <taxon>Pelagomonadaceae</taxon>
        <taxon>Pelagomonas</taxon>
    </lineage>
</organism>
<evidence type="ECO:0000256" key="4">
    <source>
        <dbReference type="PROSITE-ProRule" id="PRU00134"/>
    </source>
</evidence>
<dbReference type="PROSITE" id="PS01360">
    <property type="entry name" value="ZF_MYND_1"/>
    <property type="match status" value="2"/>
</dbReference>